<dbReference type="InterPro" id="IPR015915">
    <property type="entry name" value="Kelch-typ_b-propeller"/>
</dbReference>
<comment type="caution">
    <text evidence="3">The sequence shown here is derived from an EMBL/GenBank/DDBJ whole genome shotgun (WGS) entry which is preliminary data.</text>
</comment>
<accession>A0ABN8RCM3</accession>
<evidence type="ECO:0000256" key="2">
    <source>
        <dbReference type="ARBA" id="ARBA00022737"/>
    </source>
</evidence>
<dbReference type="PANTHER" id="PTHR45632">
    <property type="entry name" value="LD33804P"/>
    <property type="match status" value="1"/>
</dbReference>
<dbReference type="PANTHER" id="PTHR45632:SF3">
    <property type="entry name" value="KELCH-LIKE PROTEIN 32"/>
    <property type="match status" value="1"/>
</dbReference>
<evidence type="ECO:0000313" key="3">
    <source>
        <dbReference type="EMBL" id="CAH3175040.1"/>
    </source>
</evidence>
<name>A0ABN8RCM3_9CNID</name>
<keyword evidence="2" id="KW-0677">Repeat</keyword>
<organism evidence="3 4">
    <name type="scientific">Porites lobata</name>
    <dbReference type="NCBI Taxonomy" id="104759"/>
    <lineage>
        <taxon>Eukaryota</taxon>
        <taxon>Metazoa</taxon>
        <taxon>Cnidaria</taxon>
        <taxon>Anthozoa</taxon>
        <taxon>Hexacorallia</taxon>
        <taxon>Scleractinia</taxon>
        <taxon>Fungiina</taxon>
        <taxon>Poritidae</taxon>
        <taxon>Porites</taxon>
    </lineage>
</organism>
<reference evidence="3 4" key="1">
    <citation type="submission" date="2022-05" db="EMBL/GenBank/DDBJ databases">
        <authorList>
            <consortium name="Genoscope - CEA"/>
            <person name="William W."/>
        </authorList>
    </citation>
    <scope>NUCLEOTIDE SEQUENCE [LARGE SCALE GENOMIC DNA]</scope>
</reference>
<evidence type="ECO:0000313" key="4">
    <source>
        <dbReference type="Proteomes" id="UP001159405"/>
    </source>
</evidence>
<keyword evidence="1" id="KW-0880">Kelch repeat</keyword>
<sequence>MPWRRPHGQPVIVVRHESFVAKYHAESNFWDEVAPFPLGWRYGICIVAKDNFIYFLGGSSREDGKLLAKAGRCDLRTNKWVKIADLRRPRMFAYGAYAYGKVFIVGGDARVDAREVTSVKAYDELTNKWHLEASITMWPCPCFPKVVCVDKRLFALHQHIREYFLYVRCYDWDNNS</sequence>
<dbReference type="Proteomes" id="UP001159405">
    <property type="component" value="Unassembled WGS sequence"/>
</dbReference>
<dbReference type="SUPFAM" id="SSF117281">
    <property type="entry name" value="Kelch motif"/>
    <property type="match status" value="1"/>
</dbReference>
<dbReference type="Gene3D" id="2.120.10.80">
    <property type="entry name" value="Kelch-type beta propeller"/>
    <property type="match status" value="1"/>
</dbReference>
<dbReference type="EMBL" id="CALNXK010000196">
    <property type="protein sequence ID" value="CAH3175040.1"/>
    <property type="molecule type" value="Genomic_DNA"/>
</dbReference>
<gene>
    <name evidence="3" type="ORF">PLOB_00015661</name>
</gene>
<evidence type="ECO:0000256" key="1">
    <source>
        <dbReference type="ARBA" id="ARBA00022441"/>
    </source>
</evidence>
<feature type="non-terminal residue" evidence="3">
    <location>
        <position position="176"/>
    </location>
</feature>
<proteinExistence type="predicted"/>
<protein>
    <submittedName>
        <fullName evidence="3">Uncharacterized protein</fullName>
    </submittedName>
</protein>
<keyword evidence="4" id="KW-1185">Reference proteome</keyword>